<evidence type="ECO:0000313" key="8">
    <source>
        <dbReference type="Proteomes" id="UP000838686"/>
    </source>
</evidence>
<dbReference type="PROSITE" id="PS00211">
    <property type="entry name" value="ABC_TRANSPORTER_1"/>
    <property type="match status" value="1"/>
</dbReference>
<dbReference type="Gene3D" id="3.40.50.300">
    <property type="entry name" value="P-loop containing nucleotide triphosphate hydrolases"/>
    <property type="match status" value="1"/>
</dbReference>
<name>A0ABM9BTN0_9BACL</name>
<dbReference type="Proteomes" id="UP000838686">
    <property type="component" value="Unassembled WGS sequence"/>
</dbReference>
<dbReference type="Pfam" id="PF00005">
    <property type="entry name" value="ABC_tran"/>
    <property type="match status" value="1"/>
</dbReference>
<dbReference type="InterPro" id="IPR003439">
    <property type="entry name" value="ABC_transporter-like_ATP-bd"/>
</dbReference>
<keyword evidence="2" id="KW-0813">Transport</keyword>
<keyword evidence="5" id="KW-1278">Translocase</keyword>
<dbReference type="InterPro" id="IPR015860">
    <property type="entry name" value="ABC_transpr_TagH-like"/>
</dbReference>
<sequence>MLSNEVAIKVDGISKAYQMYHSPSARFFQFFTKKIRHEEFKALDDVSFEVKKGDTVGIVGKNGSGKSTLLQIIAGTVAPSTGDVQVNGKVVALLELGSGFNPEFTGKENIYLNAAMFGINRDALQEKIKEIEDFADIGDHLEQPVKTYSSGMFARLAFAVAINMDPDILIIDEILAVGDMAFQAKCVSKMRQLKDQGVTLLFVSHSVDSIKSMCNSAILMQKGKLINVGTSERITNQYLAMIREELNNVAGTDSDDDSNDNYAATSKSDFKYGKGEVSFEAVETLDYVGNPIKAVEFGQNIILDCKIKSKIKTDNVNISFLVRDITGIDLFGTTMFDEKIDLFDMEKEEVKRVSFNFPVLLRQGSYSISVALNRVTDKNYSDVYLYEQIDGVVAFEVVRKLDRPVHYKIHVPVEIKVRGDSNGK</sequence>
<comment type="caution">
    <text evidence="7">The sequence shown here is derived from an EMBL/GenBank/DDBJ whole genome shotgun (WGS) entry which is preliminary data.</text>
</comment>
<comment type="similarity">
    <text evidence="1">Belongs to the ABC transporter superfamily.</text>
</comment>
<protein>
    <submittedName>
        <fullName evidence="7">Vitamin B12 import ATP-binding protein BtuD</fullName>
    </submittedName>
</protein>
<feature type="domain" description="ABC transporter" evidence="6">
    <location>
        <begin position="8"/>
        <end position="247"/>
    </location>
</feature>
<proteinExistence type="inferred from homology"/>
<keyword evidence="3" id="KW-0547">Nucleotide-binding</keyword>
<evidence type="ECO:0000256" key="5">
    <source>
        <dbReference type="ARBA" id="ARBA00022967"/>
    </source>
</evidence>
<keyword evidence="8" id="KW-1185">Reference proteome</keyword>
<dbReference type="Gene3D" id="2.70.50.60">
    <property type="entry name" value="abc- transporter (atp binding component) like domain"/>
    <property type="match status" value="1"/>
</dbReference>
<evidence type="ECO:0000259" key="6">
    <source>
        <dbReference type="PROSITE" id="PS50893"/>
    </source>
</evidence>
<dbReference type="PROSITE" id="PS50893">
    <property type="entry name" value="ABC_TRANSPORTER_2"/>
    <property type="match status" value="1"/>
</dbReference>
<keyword evidence="4 7" id="KW-0067">ATP-binding</keyword>
<gene>
    <name evidence="7" type="primary">btuD_2</name>
    <name evidence="7" type="ORF">PAECIP111893_00441</name>
</gene>
<dbReference type="RefSeq" id="WP_236338674.1">
    <property type="nucleotide sequence ID" value="NZ_CAKMMF010000002.1"/>
</dbReference>
<dbReference type="SMART" id="SM00382">
    <property type="entry name" value="AAA"/>
    <property type="match status" value="1"/>
</dbReference>
<dbReference type="SUPFAM" id="SSF52540">
    <property type="entry name" value="P-loop containing nucleoside triphosphate hydrolases"/>
    <property type="match status" value="1"/>
</dbReference>
<dbReference type="InterPro" id="IPR050683">
    <property type="entry name" value="Bact_Polysacc_Export_ATP-bd"/>
</dbReference>
<dbReference type="InterPro" id="IPR027417">
    <property type="entry name" value="P-loop_NTPase"/>
</dbReference>
<organism evidence="7 8">
    <name type="scientific">Paenibacillus plantiphilus</name>
    <dbReference type="NCBI Taxonomy" id="2905650"/>
    <lineage>
        <taxon>Bacteria</taxon>
        <taxon>Bacillati</taxon>
        <taxon>Bacillota</taxon>
        <taxon>Bacilli</taxon>
        <taxon>Bacillales</taxon>
        <taxon>Paenibacillaceae</taxon>
        <taxon>Paenibacillus</taxon>
    </lineage>
</organism>
<evidence type="ECO:0000256" key="1">
    <source>
        <dbReference type="ARBA" id="ARBA00005417"/>
    </source>
</evidence>
<dbReference type="CDD" id="cd03220">
    <property type="entry name" value="ABC_KpsT_Wzt"/>
    <property type="match status" value="1"/>
</dbReference>
<dbReference type="PANTHER" id="PTHR46743:SF2">
    <property type="entry name" value="TEICHOIC ACIDS EXPORT ATP-BINDING PROTEIN TAGH"/>
    <property type="match status" value="1"/>
</dbReference>
<dbReference type="EMBL" id="CAKMMF010000002">
    <property type="protein sequence ID" value="CAH1193351.1"/>
    <property type="molecule type" value="Genomic_DNA"/>
</dbReference>
<dbReference type="InterPro" id="IPR003593">
    <property type="entry name" value="AAA+_ATPase"/>
</dbReference>
<dbReference type="CDD" id="cd10147">
    <property type="entry name" value="Wzt_C-like"/>
    <property type="match status" value="1"/>
</dbReference>
<dbReference type="Pfam" id="PF14524">
    <property type="entry name" value="Wzt_C"/>
    <property type="match status" value="1"/>
</dbReference>
<dbReference type="InterPro" id="IPR017871">
    <property type="entry name" value="ABC_transporter-like_CS"/>
</dbReference>
<evidence type="ECO:0000256" key="2">
    <source>
        <dbReference type="ARBA" id="ARBA00022448"/>
    </source>
</evidence>
<dbReference type="InterPro" id="IPR029439">
    <property type="entry name" value="Wzt_C"/>
</dbReference>
<dbReference type="GO" id="GO:0005524">
    <property type="term" value="F:ATP binding"/>
    <property type="evidence" value="ECO:0007669"/>
    <property type="project" value="UniProtKB-KW"/>
</dbReference>
<evidence type="ECO:0000313" key="7">
    <source>
        <dbReference type="EMBL" id="CAH1193351.1"/>
    </source>
</evidence>
<accession>A0ABM9BTN0</accession>
<evidence type="ECO:0000256" key="3">
    <source>
        <dbReference type="ARBA" id="ARBA00022741"/>
    </source>
</evidence>
<evidence type="ECO:0000256" key="4">
    <source>
        <dbReference type="ARBA" id="ARBA00022840"/>
    </source>
</evidence>
<reference evidence="7" key="1">
    <citation type="submission" date="2022-01" db="EMBL/GenBank/DDBJ databases">
        <authorList>
            <person name="Criscuolo A."/>
        </authorList>
    </citation>
    <scope>NUCLEOTIDE SEQUENCE</scope>
    <source>
        <strain evidence="7">CIP111893</strain>
    </source>
</reference>
<dbReference type="PANTHER" id="PTHR46743">
    <property type="entry name" value="TEICHOIC ACIDS EXPORT ATP-BINDING PROTEIN TAGH"/>
    <property type="match status" value="1"/>
</dbReference>